<dbReference type="OMA" id="RMVLLHR"/>
<feature type="domain" description="Ubiquitin-like" evidence="4">
    <location>
        <begin position="19"/>
        <end position="93"/>
    </location>
</feature>
<organism evidence="5 6">
    <name type="scientific">Eptatretus burgeri</name>
    <name type="common">Inshore hagfish</name>
    <dbReference type="NCBI Taxonomy" id="7764"/>
    <lineage>
        <taxon>Eukaryota</taxon>
        <taxon>Metazoa</taxon>
        <taxon>Chordata</taxon>
        <taxon>Craniata</taxon>
        <taxon>Vertebrata</taxon>
        <taxon>Cyclostomata</taxon>
        <taxon>Myxini</taxon>
        <taxon>Myxiniformes</taxon>
        <taxon>Myxinidae</taxon>
        <taxon>Eptatretinae</taxon>
        <taxon>Eptatretus</taxon>
    </lineage>
</organism>
<feature type="region of interest" description="Disordered" evidence="3">
    <location>
        <begin position="294"/>
        <end position="364"/>
    </location>
</feature>
<dbReference type="GeneTree" id="ENSGT00510000049027"/>
<sequence length="458" mass="48924">MEPQPPEPRPSEPRTPTQMTVAVRTTTGTEFEVLVPVEETVDGLKLTLARRLRLPRERLTLLHKETHLKSGRLSDYTVTHGSKLTLLPAVESGLVSQNARPEHSVMQALDNLTDTQVNDFLSGRSPLTLALRVGDHMMFVQLQLSPQPHTGLRRRHSNPQLPHRSSASSTGLSVPSSAALTACGHTACQQRGSGKSPQRAGSQAPSWPTSQKPCLGGVAQQGVGSGCGARTRRPGAVIESFVSHAPGVFSGTFSGMLHPTCQDGAGRPRRDVATILHILNDLLAATQHCQALPAALSRPPPPTIHQPQAVPAHYSASQLPTSSFAAGNGPSESGRRMAETLQKQHEASESLQKQQEAAEALRKQHEDRLTRCKVQQLQLRLRQHTQLRKARRAHRAPYPPSPRTSWIPTVSSRLPGGDSLGVGVGGSGPVAATTAAEGAATGAWASSGELELEYALAS</sequence>
<dbReference type="InterPro" id="IPR029071">
    <property type="entry name" value="Ubiquitin-like_domsf"/>
</dbReference>
<keyword evidence="2" id="KW-0539">Nucleus</keyword>
<evidence type="ECO:0000313" key="5">
    <source>
        <dbReference type="Ensembl" id="ENSEBUP00000011195.1"/>
    </source>
</evidence>
<dbReference type="Gene3D" id="3.10.20.90">
    <property type="entry name" value="Phosphatidylinositol 3-kinase Catalytic Subunit, Chain A, domain 1"/>
    <property type="match status" value="1"/>
</dbReference>
<dbReference type="PANTHER" id="PTHR23010">
    <property type="entry name" value="MIDNOLIN"/>
    <property type="match status" value="1"/>
</dbReference>
<feature type="compositionally biased region" description="Basic and acidic residues" evidence="3">
    <location>
        <begin position="333"/>
        <end position="348"/>
    </location>
</feature>
<reference evidence="5" key="1">
    <citation type="submission" date="2025-08" db="UniProtKB">
        <authorList>
            <consortium name="Ensembl"/>
        </authorList>
    </citation>
    <scope>IDENTIFICATION</scope>
</reference>
<dbReference type="AlphaFoldDB" id="A0A8C4Q8E3"/>
<feature type="region of interest" description="Disordered" evidence="3">
    <location>
        <begin position="387"/>
        <end position="410"/>
    </location>
</feature>
<feature type="region of interest" description="Disordered" evidence="3">
    <location>
        <begin position="146"/>
        <end position="175"/>
    </location>
</feature>
<evidence type="ECO:0000256" key="3">
    <source>
        <dbReference type="SAM" id="MobiDB-lite"/>
    </source>
</evidence>
<evidence type="ECO:0000256" key="2">
    <source>
        <dbReference type="ARBA" id="ARBA00023242"/>
    </source>
</evidence>
<name>A0A8C4Q8E3_EPTBU</name>
<accession>A0A8C4Q8E3</accession>
<feature type="region of interest" description="Disordered" evidence="3">
    <location>
        <begin position="188"/>
        <end position="215"/>
    </location>
</feature>
<dbReference type="InterPro" id="IPR000626">
    <property type="entry name" value="Ubiquitin-like_dom"/>
</dbReference>
<dbReference type="GO" id="GO:0005634">
    <property type="term" value="C:nucleus"/>
    <property type="evidence" value="ECO:0007669"/>
    <property type="project" value="UniProtKB-SubCell"/>
</dbReference>
<proteinExistence type="predicted"/>
<evidence type="ECO:0000259" key="4">
    <source>
        <dbReference type="PROSITE" id="PS50053"/>
    </source>
</evidence>
<dbReference type="SMART" id="SM00213">
    <property type="entry name" value="UBQ"/>
    <property type="match status" value="1"/>
</dbReference>
<feature type="compositionally biased region" description="Polar residues" evidence="3">
    <location>
        <begin position="188"/>
        <end position="212"/>
    </location>
</feature>
<comment type="subcellular location">
    <subcellularLocation>
        <location evidence="1">Nucleus</location>
    </subcellularLocation>
</comment>
<dbReference type="PANTHER" id="PTHR23010:SF1">
    <property type="entry name" value="MIDNOLIN"/>
    <property type="match status" value="1"/>
</dbReference>
<dbReference type="Ensembl" id="ENSEBUT00000011759.1">
    <property type="protein sequence ID" value="ENSEBUP00000011195.1"/>
    <property type="gene ID" value="ENSEBUG00000007193.1"/>
</dbReference>
<feature type="compositionally biased region" description="Polar residues" evidence="3">
    <location>
        <begin position="315"/>
        <end position="325"/>
    </location>
</feature>
<dbReference type="PROSITE" id="PS50053">
    <property type="entry name" value="UBIQUITIN_2"/>
    <property type="match status" value="1"/>
</dbReference>
<evidence type="ECO:0000256" key="1">
    <source>
        <dbReference type="ARBA" id="ARBA00004123"/>
    </source>
</evidence>
<reference evidence="5" key="2">
    <citation type="submission" date="2025-09" db="UniProtKB">
        <authorList>
            <consortium name="Ensembl"/>
        </authorList>
    </citation>
    <scope>IDENTIFICATION</scope>
</reference>
<evidence type="ECO:0000313" key="6">
    <source>
        <dbReference type="Proteomes" id="UP000694388"/>
    </source>
</evidence>
<keyword evidence="6" id="KW-1185">Reference proteome</keyword>
<protein>
    <submittedName>
        <fullName evidence="5">Midnolin</fullName>
    </submittedName>
</protein>
<feature type="compositionally biased region" description="Polar residues" evidence="3">
    <location>
        <begin position="158"/>
        <end position="175"/>
    </location>
</feature>
<dbReference type="Proteomes" id="UP000694388">
    <property type="component" value="Unplaced"/>
</dbReference>
<dbReference type="InterPro" id="IPR039336">
    <property type="entry name" value="Midnolin"/>
</dbReference>
<dbReference type="SUPFAM" id="SSF54236">
    <property type="entry name" value="Ubiquitin-like"/>
    <property type="match status" value="1"/>
</dbReference>